<dbReference type="Proteomes" id="UP000285146">
    <property type="component" value="Unassembled WGS sequence"/>
</dbReference>
<feature type="transmembrane region" description="Helical" evidence="7">
    <location>
        <begin position="172"/>
        <end position="196"/>
    </location>
</feature>
<accession>A0A423VI51</accession>
<dbReference type="STRING" id="1230097.A0A423VI51"/>
<comment type="similarity">
    <text evidence="5">Belongs to the SAT4 family.</text>
</comment>
<protein>
    <recommendedName>
        <fullName evidence="8">Rhodopsin domain-containing protein</fullName>
    </recommendedName>
</protein>
<feature type="domain" description="Rhodopsin" evidence="8">
    <location>
        <begin position="28"/>
        <end position="277"/>
    </location>
</feature>
<evidence type="ECO:0000256" key="1">
    <source>
        <dbReference type="ARBA" id="ARBA00004141"/>
    </source>
</evidence>
<dbReference type="AlphaFoldDB" id="A0A423VI51"/>
<dbReference type="GO" id="GO:0016020">
    <property type="term" value="C:membrane"/>
    <property type="evidence" value="ECO:0007669"/>
    <property type="project" value="UniProtKB-SubCell"/>
</dbReference>
<sequence>MTIFEDDAPHVLGALIILLLLAYGTYALRVYVRIGKTWGSDDWVMTFAILPFTVLTISCILASLHGVGIHKKHLEKPENVQYQTLGLMYFFLFEVFYCAAIIPIKLSIALMLIRIAANRKLYVYAQWAMMGLFFIADGGALLYIIFQCKPVSYAWNTDQEGYCLPPIDLADVYYACTAVNIMTDWVTALLPIPLLWHVRLERSEKLSVAAILGLGIFASLAACIRLHYTISLVNAEDYLFANYFKDGVANIVIWGYGEIAVGMFCGCLATLRPLFRKMFRLGSIGTSEGKPTGPINSPFPQNSRSAYGMISHHSQKDRDVEMGNLGTSSNAYKVSVNSANSNDMSSDKRASVSSDSDSVEQILKDAKQYGAGGGSKGIVVSRQVNIARS</sequence>
<evidence type="ECO:0000256" key="7">
    <source>
        <dbReference type="SAM" id="Phobius"/>
    </source>
</evidence>
<feature type="transmembrane region" description="Helical" evidence="7">
    <location>
        <begin position="124"/>
        <end position="146"/>
    </location>
</feature>
<feature type="transmembrane region" description="Helical" evidence="7">
    <location>
        <begin position="248"/>
        <end position="271"/>
    </location>
</feature>
<organism evidence="9 10">
    <name type="scientific">Cytospora leucostoma</name>
    <dbReference type="NCBI Taxonomy" id="1230097"/>
    <lineage>
        <taxon>Eukaryota</taxon>
        <taxon>Fungi</taxon>
        <taxon>Dikarya</taxon>
        <taxon>Ascomycota</taxon>
        <taxon>Pezizomycotina</taxon>
        <taxon>Sordariomycetes</taxon>
        <taxon>Sordariomycetidae</taxon>
        <taxon>Diaporthales</taxon>
        <taxon>Cytosporaceae</taxon>
        <taxon>Cytospora</taxon>
    </lineage>
</organism>
<feature type="transmembrane region" description="Helical" evidence="7">
    <location>
        <begin position="87"/>
        <end position="112"/>
    </location>
</feature>
<dbReference type="InterPro" id="IPR052337">
    <property type="entry name" value="SAT4-like"/>
</dbReference>
<evidence type="ECO:0000256" key="5">
    <source>
        <dbReference type="ARBA" id="ARBA00038359"/>
    </source>
</evidence>
<evidence type="ECO:0000256" key="2">
    <source>
        <dbReference type="ARBA" id="ARBA00022692"/>
    </source>
</evidence>
<name>A0A423VI51_9PEZI</name>
<feature type="transmembrane region" description="Helical" evidence="7">
    <location>
        <begin position="44"/>
        <end position="67"/>
    </location>
</feature>
<keyword evidence="4 7" id="KW-0472">Membrane</keyword>
<evidence type="ECO:0000256" key="3">
    <source>
        <dbReference type="ARBA" id="ARBA00022989"/>
    </source>
</evidence>
<dbReference type="EMBL" id="LKEB01000096">
    <property type="protein sequence ID" value="ROV90662.1"/>
    <property type="molecule type" value="Genomic_DNA"/>
</dbReference>
<evidence type="ECO:0000259" key="8">
    <source>
        <dbReference type="Pfam" id="PF20684"/>
    </source>
</evidence>
<dbReference type="PANTHER" id="PTHR33048">
    <property type="entry name" value="PTH11-LIKE INTEGRAL MEMBRANE PROTEIN (AFU_ORTHOLOGUE AFUA_5G11245)"/>
    <property type="match status" value="1"/>
</dbReference>
<dbReference type="Pfam" id="PF20684">
    <property type="entry name" value="Fung_rhodopsin"/>
    <property type="match status" value="1"/>
</dbReference>
<feature type="transmembrane region" description="Helical" evidence="7">
    <location>
        <begin position="12"/>
        <end position="32"/>
    </location>
</feature>
<dbReference type="PANTHER" id="PTHR33048:SF31">
    <property type="entry name" value="INTEGRAL MEMBRANE PROTEIN"/>
    <property type="match status" value="1"/>
</dbReference>
<proteinExistence type="inferred from homology"/>
<dbReference type="InParanoid" id="A0A423VI51"/>
<keyword evidence="10" id="KW-1185">Reference proteome</keyword>
<feature type="transmembrane region" description="Helical" evidence="7">
    <location>
        <begin position="208"/>
        <end position="228"/>
    </location>
</feature>
<evidence type="ECO:0000256" key="4">
    <source>
        <dbReference type="ARBA" id="ARBA00023136"/>
    </source>
</evidence>
<feature type="region of interest" description="Disordered" evidence="6">
    <location>
        <begin position="337"/>
        <end position="359"/>
    </location>
</feature>
<reference evidence="9 10" key="1">
    <citation type="submission" date="2015-09" db="EMBL/GenBank/DDBJ databases">
        <title>Host preference determinants of Valsa canker pathogens revealed by comparative genomics.</title>
        <authorList>
            <person name="Yin Z."/>
            <person name="Huang L."/>
        </authorList>
    </citation>
    <scope>NUCLEOTIDE SEQUENCE [LARGE SCALE GENOMIC DNA]</scope>
    <source>
        <strain evidence="9 10">SXYLt</strain>
    </source>
</reference>
<evidence type="ECO:0000313" key="9">
    <source>
        <dbReference type="EMBL" id="ROV90662.1"/>
    </source>
</evidence>
<keyword evidence="2 7" id="KW-0812">Transmembrane</keyword>
<evidence type="ECO:0000313" key="10">
    <source>
        <dbReference type="Proteomes" id="UP000285146"/>
    </source>
</evidence>
<keyword evidence="3 7" id="KW-1133">Transmembrane helix</keyword>
<dbReference type="InterPro" id="IPR049326">
    <property type="entry name" value="Rhodopsin_dom_fungi"/>
</dbReference>
<evidence type="ECO:0000256" key="6">
    <source>
        <dbReference type="SAM" id="MobiDB-lite"/>
    </source>
</evidence>
<dbReference type="OrthoDB" id="3936451at2759"/>
<comment type="subcellular location">
    <subcellularLocation>
        <location evidence="1">Membrane</location>
        <topology evidence="1">Multi-pass membrane protein</topology>
    </subcellularLocation>
</comment>
<comment type="caution">
    <text evidence="9">The sequence shown here is derived from an EMBL/GenBank/DDBJ whole genome shotgun (WGS) entry which is preliminary data.</text>
</comment>
<gene>
    <name evidence="9" type="ORF">VPNG_10113</name>
</gene>